<organism evidence="2 3">
    <name type="scientific">Pyronema omphalodes (strain CBS 100304)</name>
    <name type="common">Pyronema confluens</name>
    <dbReference type="NCBI Taxonomy" id="1076935"/>
    <lineage>
        <taxon>Eukaryota</taxon>
        <taxon>Fungi</taxon>
        <taxon>Dikarya</taxon>
        <taxon>Ascomycota</taxon>
        <taxon>Pezizomycotina</taxon>
        <taxon>Pezizomycetes</taxon>
        <taxon>Pezizales</taxon>
        <taxon>Pyronemataceae</taxon>
        <taxon>Pyronema</taxon>
    </lineage>
</organism>
<feature type="compositionally biased region" description="Basic and acidic residues" evidence="1">
    <location>
        <begin position="228"/>
        <end position="245"/>
    </location>
</feature>
<dbReference type="OrthoDB" id="5390513at2759"/>
<evidence type="ECO:0000256" key="1">
    <source>
        <dbReference type="SAM" id="MobiDB-lite"/>
    </source>
</evidence>
<reference evidence="2 3" key="1">
    <citation type="journal article" date="2013" name="PLoS Genet.">
        <title>The genome and development-dependent transcriptomes of Pyronema confluens: a window into fungal evolution.</title>
        <authorList>
            <person name="Traeger S."/>
            <person name="Altegoer F."/>
            <person name="Freitag M."/>
            <person name="Gabaldon T."/>
            <person name="Kempken F."/>
            <person name="Kumar A."/>
            <person name="Marcet-Houben M."/>
            <person name="Poggeler S."/>
            <person name="Stajich J.E."/>
            <person name="Nowrousian M."/>
        </authorList>
    </citation>
    <scope>NUCLEOTIDE SEQUENCE [LARGE SCALE GENOMIC DNA]</scope>
    <source>
        <strain evidence="3">CBS 100304</strain>
        <tissue evidence="2">Vegetative mycelium</tissue>
    </source>
</reference>
<name>U4KXR8_PYROM</name>
<dbReference type="Proteomes" id="UP000018144">
    <property type="component" value="Unassembled WGS sequence"/>
</dbReference>
<sequence>MRRYAKAILATMPEDSREKEWENGVQGAASAAAQQAGVRDMRDVGYRGADDQEMSGLWETGDNRFPEENLAVQLRQYSDASITGNSQMFSYLARLYDNAQTPKRSEQIVRRGGEILAAVRLLAGQPIHYRTPATGTEARNPSLVSVWGWKPHREIALAERVEERRRLRAAEARAKSREQKTLSRRGLPPNWRSGSVEGSDNGSRRSRANGSIKSLKSITEAVSSSQGEETRARMHMSWIDREMSRSRRRKEKAKEKETASDDTAFPDLYGGDGYVTTESIRSGMPAQIRIHGHSYVRGLIPGIQHIQWRSGYDIATKPSSAACIGSGFAEDDAFYDAL</sequence>
<dbReference type="AlphaFoldDB" id="U4KXR8"/>
<feature type="compositionally biased region" description="Polar residues" evidence="1">
    <location>
        <begin position="192"/>
        <end position="201"/>
    </location>
</feature>
<evidence type="ECO:0000313" key="2">
    <source>
        <dbReference type="EMBL" id="CCX06962.1"/>
    </source>
</evidence>
<keyword evidence="3" id="KW-1185">Reference proteome</keyword>
<feature type="compositionally biased region" description="Basic and acidic residues" evidence="1">
    <location>
        <begin position="172"/>
        <end position="181"/>
    </location>
</feature>
<proteinExistence type="predicted"/>
<dbReference type="EMBL" id="HF935329">
    <property type="protein sequence ID" value="CCX06962.1"/>
    <property type="molecule type" value="Genomic_DNA"/>
</dbReference>
<feature type="compositionally biased region" description="Polar residues" evidence="1">
    <location>
        <begin position="208"/>
        <end position="227"/>
    </location>
</feature>
<evidence type="ECO:0000313" key="3">
    <source>
        <dbReference type="Proteomes" id="UP000018144"/>
    </source>
</evidence>
<gene>
    <name evidence="2" type="ORF">PCON_06549</name>
</gene>
<accession>U4KXR8</accession>
<protein>
    <submittedName>
        <fullName evidence="2">Uncharacterized protein</fullName>
    </submittedName>
</protein>
<feature type="region of interest" description="Disordered" evidence="1">
    <location>
        <begin position="172"/>
        <end position="268"/>
    </location>
</feature>